<evidence type="ECO:0000313" key="3">
    <source>
        <dbReference type="Proteomes" id="UP000318693"/>
    </source>
</evidence>
<keyword evidence="3" id="KW-1185">Reference proteome</keyword>
<dbReference type="InterPro" id="IPR050407">
    <property type="entry name" value="Geranylgeranyl_reductase"/>
</dbReference>
<dbReference type="InterPro" id="IPR011777">
    <property type="entry name" value="Geranylgeranyl_Rdtase_fam"/>
</dbReference>
<organism evidence="2 3">
    <name type="scientific">Georgenia yuyongxinii</name>
    <dbReference type="NCBI Taxonomy" id="2589797"/>
    <lineage>
        <taxon>Bacteria</taxon>
        <taxon>Bacillati</taxon>
        <taxon>Actinomycetota</taxon>
        <taxon>Actinomycetes</taxon>
        <taxon>Micrococcales</taxon>
        <taxon>Bogoriellaceae</taxon>
        <taxon>Georgenia</taxon>
    </lineage>
</organism>
<dbReference type="GO" id="GO:0071949">
    <property type="term" value="F:FAD binding"/>
    <property type="evidence" value="ECO:0007669"/>
    <property type="project" value="InterPro"/>
</dbReference>
<protein>
    <submittedName>
        <fullName evidence="2">Geranylgeranyl reductase family protein</fullName>
    </submittedName>
</protein>
<name>A0A552WLF6_9MICO</name>
<sequence>MVLGRCREALVRGDDADVIVVGAGPGGAATAHYLALTGLQVLLLEKGTFPRDKVCGDGLTPRAVAELIRMGVSIEESDGWIRNWGLRTYGAGHRLELPWPELAEMPNYGLARSRMNLDQTLARHAVASGAVLREGTAVTGPVRDERSGRIVGVTAKPVDPNGRRAGEDVTYRAPLVVDAGGVSARLATAMGIEKDMNRPMGVAVRTYFKSPRHDDPMMESHLELWDGKPGESNLMPGYGWIFALGDGTVNVGLGSLSPTAKAMNLDYKGLFRTWMRNAPEEWELTEENQVADLRSAALPMAFNRKPHYTKGLFLVGDSGGMVSPFNGEGIAYAMQSGRIAADVISQALARPSAYGREKALRTYPKILSDELGGYYTLGRAFAHLIGRPEIMRFCVKYGLPRPVLMRFVMKLLSDGFDRRDGDWMDRLITTMTKVVPAA</sequence>
<dbReference type="Pfam" id="PF01494">
    <property type="entry name" value="FAD_binding_3"/>
    <property type="match status" value="1"/>
</dbReference>
<evidence type="ECO:0000259" key="1">
    <source>
        <dbReference type="Pfam" id="PF01494"/>
    </source>
</evidence>
<accession>A0A552WLF6</accession>
<dbReference type="SUPFAM" id="SSF51905">
    <property type="entry name" value="FAD/NAD(P)-binding domain"/>
    <property type="match status" value="1"/>
</dbReference>
<dbReference type="EMBL" id="VJXR01000089">
    <property type="protein sequence ID" value="TRW43313.1"/>
    <property type="molecule type" value="Genomic_DNA"/>
</dbReference>
<dbReference type="InterPro" id="IPR002938">
    <property type="entry name" value="FAD-bd"/>
</dbReference>
<gene>
    <name evidence="2" type="ORF">FJ693_18165</name>
</gene>
<proteinExistence type="predicted"/>
<dbReference type="InterPro" id="IPR036188">
    <property type="entry name" value="FAD/NAD-bd_sf"/>
</dbReference>
<comment type="caution">
    <text evidence="2">The sequence shown here is derived from an EMBL/GenBank/DDBJ whole genome shotgun (WGS) entry which is preliminary data.</text>
</comment>
<feature type="domain" description="FAD-binding" evidence="1">
    <location>
        <begin position="15"/>
        <end position="341"/>
    </location>
</feature>
<dbReference type="Proteomes" id="UP000318693">
    <property type="component" value="Unassembled WGS sequence"/>
</dbReference>
<dbReference type="PANTHER" id="PTHR42685:SF22">
    <property type="entry name" value="CONDITIONED MEDIUM FACTOR RECEPTOR 1"/>
    <property type="match status" value="1"/>
</dbReference>
<reference evidence="2 3" key="1">
    <citation type="submission" date="2019-07" db="EMBL/GenBank/DDBJ databases">
        <title>Georgenia wutianyii sp. nov. and Georgenia *** sp. nov. isolated from plateau pika (Ochotona curzoniae) in the Qinghai-Tibet plateau of China.</title>
        <authorList>
            <person name="Tian Z."/>
        </authorList>
    </citation>
    <scope>NUCLEOTIDE SEQUENCE [LARGE SCALE GENOMIC DNA]</scope>
    <source>
        <strain evidence="2 3">Z446</strain>
    </source>
</reference>
<evidence type="ECO:0000313" key="2">
    <source>
        <dbReference type="EMBL" id="TRW43313.1"/>
    </source>
</evidence>
<dbReference type="Gene3D" id="3.50.50.60">
    <property type="entry name" value="FAD/NAD(P)-binding domain"/>
    <property type="match status" value="1"/>
</dbReference>
<dbReference type="GO" id="GO:0016628">
    <property type="term" value="F:oxidoreductase activity, acting on the CH-CH group of donors, NAD or NADP as acceptor"/>
    <property type="evidence" value="ECO:0007669"/>
    <property type="project" value="InterPro"/>
</dbReference>
<dbReference type="PANTHER" id="PTHR42685">
    <property type="entry name" value="GERANYLGERANYL DIPHOSPHATE REDUCTASE"/>
    <property type="match status" value="1"/>
</dbReference>
<dbReference type="PRINTS" id="PR00420">
    <property type="entry name" value="RNGMNOXGNASE"/>
</dbReference>
<dbReference type="NCBIfam" id="TIGR02032">
    <property type="entry name" value="GG-red-SF"/>
    <property type="match status" value="1"/>
</dbReference>
<dbReference type="AlphaFoldDB" id="A0A552WLF6"/>